<protein>
    <submittedName>
        <fullName evidence="1">Uncharacterized protein</fullName>
    </submittedName>
</protein>
<reference evidence="1 2" key="1">
    <citation type="submission" date="2024-11" db="EMBL/GenBank/DDBJ databases">
        <title>Chromosome-level genome assembly of the freshwater bivalve Anodonta woodiana.</title>
        <authorList>
            <person name="Chen X."/>
        </authorList>
    </citation>
    <scope>NUCLEOTIDE SEQUENCE [LARGE SCALE GENOMIC DNA]</scope>
    <source>
        <strain evidence="1">MN2024</strain>
        <tissue evidence="1">Gills</tissue>
    </source>
</reference>
<evidence type="ECO:0000313" key="2">
    <source>
        <dbReference type="Proteomes" id="UP001634394"/>
    </source>
</evidence>
<accession>A0ABD3WYY1</accession>
<proteinExistence type="predicted"/>
<feature type="non-terminal residue" evidence="1">
    <location>
        <position position="69"/>
    </location>
</feature>
<comment type="caution">
    <text evidence="1">The sequence shown here is derived from an EMBL/GenBank/DDBJ whole genome shotgun (WGS) entry which is preliminary data.</text>
</comment>
<dbReference type="EMBL" id="JBJQND010000004">
    <property type="protein sequence ID" value="KAL3879170.1"/>
    <property type="molecule type" value="Genomic_DNA"/>
</dbReference>
<gene>
    <name evidence="1" type="ORF">ACJMK2_031479</name>
</gene>
<name>A0ABD3WYY1_SINWO</name>
<evidence type="ECO:0000313" key="1">
    <source>
        <dbReference type="EMBL" id="KAL3879170.1"/>
    </source>
</evidence>
<keyword evidence="2" id="KW-1185">Reference proteome</keyword>
<dbReference type="AlphaFoldDB" id="A0ABD3WYY1"/>
<dbReference type="Proteomes" id="UP001634394">
    <property type="component" value="Unassembled WGS sequence"/>
</dbReference>
<sequence length="69" mass="7950">MYHVNLLKRYRVREPPTKFVVATVVTEEHDDNAGQAEVFHSCPLTKEETYVDVALDVTLTSDQRKELES</sequence>
<organism evidence="1 2">
    <name type="scientific">Sinanodonta woodiana</name>
    <name type="common">Chinese pond mussel</name>
    <name type="synonym">Anodonta woodiana</name>
    <dbReference type="NCBI Taxonomy" id="1069815"/>
    <lineage>
        <taxon>Eukaryota</taxon>
        <taxon>Metazoa</taxon>
        <taxon>Spiralia</taxon>
        <taxon>Lophotrochozoa</taxon>
        <taxon>Mollusca</taxon>
        <taxon>Bivalvia</taxon>
        <taxon>Autobranchia</taxon>
        <taxon>Heteroconchia</taxon>
        <taxon>Palaeoheterodonta</taxon>
        <taxon>Unionida</taxon>
        <taxon>Unionoidea</taxon>
        <taxon>Unionidae</taxon>
        <taxon>Unioninae</taxon>
        <taxon>Sinanodonta</taxon>
    </lineage>
</organism>